<accession>W7AF61</accession>
<dbReference type="RefSeq" id="XP_008819493.1">
    <property type="nucleotide sequence ID" value="XM_008821271.1"/>
</dbReference>
<proteinExistence type="predicted"/>
<gene>
    <name evidence="3" type="ORF">C922_05700</name>
</gene>
<keyword evidence="4" id="KW-1185">Reference proteome</keyword>
<feature type="compositionally biased region" description="Basic and acidic residues" evidence="1">
    <location>
        <begin position="361"/>
        <end position="370"/>
    </location>
</feature>
<protein>
    <submittedName>
        <fullName evidence="3">Uncharacterized protein</fullName>
    </submittedName>
</protein>
<keyword evidence="2" id="KW-1133">Transmembrane helix</keyword>
<keyword evidence="2" id="KW-0812">Transmembrane</keyword>
<dbReference type="Proteomes" id="UP000030640">
    <property type="component" value="Unassembled WGS sequence"/>
</dbReference>
<evidence type="ECO:0000256" key="1">
    <source>
        <dbReference type="SAM" id="MobiDB-lite"/>
    </source>
</evidence>
<organism evidence="3 4">
    <name type="scientific">Plasmodium inui San Antonio 1</name>
    <dbReference type="NCBI Taxonomy" id="1237626"/>
    <lineage>
        <taxon>Eukaryota</taxon>
        <taxon>Sar</taxon>
        <taxon>Alveolata</taxon>
        <taxon>Apicomplexa</taxon>
        <taxon>Aconoidasida</taxon>
        <taxon>Haemosporida</taxon>
        <taxon>Plasmodiidae</taxon>
        <taxon>Plasmodium</taxon>
        <taxon>Plasmodium (Plasmodium)</taxon>
    </lineage>
</organism>
<feature type="compositionally biased region" description="Low complexity" evidence="1">
    <location>
        <begin position="374"/>
        <end position="386"/>
    </location>
</feature>
<evidence type="ECO:0000256" key="2">
    <source>
        <dbReference type="SAM" id="Phobius"/>
    </source>
</evidence>
<name>W7AF61_9APIC</name>
<feature type="transmembrane region" description="Helical" evidence="2">
    <location>
        <begin position="407"/>
        <end position="429"/>
    </location>
</feature>
<dbReference type="GeneID" id="20040974"/>
<dbReference type="EMBL" id="KI965599">
    <property type="protein sequence ID" value="EUD63921.1"/>
    <property type="molecule type" value="Genomic_DNA"/>
</dbReference>
<feature type="compositionally biased region" description="Polar residues" evidence="1">
    <location>
        <begin position="297"/>
        <end position="320"/>
    </location>
</feature>
<dbReference type="AlphaFoldDB" id="W7AF61"/>
<dbReference type="VEuPathDB" id="PlasmoDB:C922_05700"/>
<evidence type="ECO:0000313" key="3">
    <source>
        <dbReference type="EMBL" id="EUD63921.1"/>
    </source>
</evidence>
<reference evidence="3 4" key="1">
    <citation type="submission" date="2013-02" db="EMBL/GenBank/DDBJ databases">
        <title>The Genome Sequence of Plasmodium inui San Antonio 1.</title>
        <authorList>
            <consortium name="The Broad Institute Genome Sequencing Platform"/>
            <consortium name="The Broad Institute Genome Sequencing Center for Infectious Disease"/>
            <person name="Neafsey D."/>
            <person name="Cheeseman I."/>
            <person name="Volkman S."/>
            <person name="Adams J."/>
            <person name="Walker B."/>
            <person name="Young S.K."/>
            <person name="Zeng Q."/>
            <person name="Gargeya S."/>
            <person name="Fitzgerald M."/>
            <person name="Haas B."/>
            <person name="Abouelleil A."/>
            <person name="Alvarado L."/>
            <person name="Arachchi H.M."/>
            <person name="Berlin A.M."/>
            <person name="Chapman S.B."/>
            <person name="Dewar J."/>
            <person name="Goldberg J."/>
            <person name="Griggs A."/>
            <person name="Gujja S."/>
            <person name="Hansen M."/>
            <person name="Howarth C."/>
            <person name="Imamovic A."/>
            <person name="Larimer J."/>
            <person name="McCowan C."/>
            <person name="Murphy C."/>
            <person name="Neiman D."/>
            <person name="Pearson M."/>
            <person name="Priest M."/>
            <person name="Roberts A."/>
            <person name="Saif S."/>
            <person name="Shea T."/>
            <person name="Sisk P."/>
            <person name="Sykes S."/>
            <person name="Wortman J."/>
            <person name="Nusbaum C."/>
            <person name="Birren B."/>
        </authorList>
    </citation>
    <scope>NUCLEOTIDE SEQUENCE [LARGE SCALE GENOMIC DNA]</scope>
    <source>
        <strain evidence="3 4">San Antonio 1</strain>
    </source>
</reference>
<evidence type="ECO:0000313" key="4">
    <source>
        <dbReference type="Proteomes" id="UP000030640"/>
    </source>
</evidence>
<sequence length="454" mass="49452">MKEGVERWPGLAKWLNEEILQPISSGWEKDFSPDVQTCVRHSTETPLPWGKLLHIIINQVNTDLIADSPKTDQNLLWGKGEWYNILKQNDSLSKPWDKSEVGKGLLLTIVCILTGLTSSGEDERDKYPGRAQLCDQIDTALIVDENQWRRWLSSEGSLSTEQKEECKEEGTPRRCKSASMSLVLTVYRSMASLCEKCGPYSFARWVQKGSEGGVGQGTPYCEVKGRVIECTKSTTRHWKVGDLRMVPLKKEGVTAGTSEVALKQKRAGSGQDPPKPSQQSLQPPHTGSEITEEKPNPSISQGGVRTTLPVNGSMTNSAGTRNGLASLVDQRTTKDPNVPSRTSSMSSSILVRNGSTMSQEDEPHHNKQLELKPSTVTSGSDTSGTTKEQSDPPESTTEEDTGIPPKIGGMVGGVLGVILLGVASVYGIFRICRGKGRRKTGKGRINISILPVPA</sequence>
<feature type="region of interest" description="Disordered" evidence="1">
    <location>
        <begin position="255"/>
        <end position="406"/>
    </location>
</feature>
<feature type="compositionally biased region" description="Polar residues" evidence="1">
    <location>
        <begin position="339"/>
        <end position="358"/>
    </location>
</feature>
<keyword evidence="2" id="KW-0472">Membrane</keyword>